<gene>
    <name evidence="6" type="ORF">GORHZ_121_00210</name>
</gene>
<feature type="transmembrane region" description="Helical" evidence="4">
    <location>
        <begin position="113"/>
        <end position="132"/>
    </location>
</feature>
<dbReference type="Pfam" id="PF02518">
    <property type="entry name" value="HATPase_c"/>
    <property type="match status" value="1"/>
</dbReference>
<evidence type="ECO:0000313" key="6">
    <source>
        <dbReference type="EMBL" id="GAB91028.1"/>
    </source>
</evidence>
<feature type="domain" description="Histidine kinase/HSP90-like ATPase" evidence="5">
    <location>
        <begin position="286"/>
        <end position="370"/>
    </location>
</feature>
<name>K6V4E6_9ACTN</name>
<dbReference type="Proteomes" id="UP000008363">
    <property type="component" value="Unassembled WGS sequence"/>
</dbReference>
<keyword evidence="7" id="KW-1185">Reference proteome</keyword>
<comment type="caution">
    <text evidence="6">The sequence shown here is derived from an EMBL/GenBank/DDBJ whole genome shotgun (WGS) entry which is preliminary data.</text>
</comment>
<dbReference type="eggNOG" id="COG4585">
    <property type="taxonomic scope" value="Bacteria"/>
</dbReference>
<keyword evidence="4" id="KW-0812">Transmembrane</keyword>
<dbReference type="InterPro" id="IPR050482">
    <property type="entry name" value="Sensor_HK_TwoCompSys"/>
</dbReference>
<evidence type="ECO:0000256" key="3">
    <source>
        <dbReference type="ARBA" id="ARBA00023012"/>
    </source>
</evidence>
<evidence type="ECO:0000256" key="1">
    <source>
        <dbReference type="ARBA" id="ARBA00022679"/>
    </source>
</evidence>
<keyword evidence="1" id="KW-0808">Transferase</keyword>
<keyword evidence="2" id="KW-0418">Kinase</keyword>
<proteinExistence type="predicted"/>
<feature type="transmembrane region" description="Helical" evidence="4">
    <location>
        <begin position="90"/>
        <end position="108"/>
    </location>
</feature>
<keyword evidence="4" id="KW-0472">Membrane</keyword>
<dbReference type="GO" id="GO:0000160">
    <property type="term" value="P:phosphorelay signal transduction system"/>
    <property type="evidence" value="ECO:0007669"/>
    <property type="project" value="UniProtKB-KW"/>
</dbReference>
<keyword evidence="3" id="KW-0902">Two-component regulatory system</keyword>
<sequence>MAVFVSVGYLAYAVITAPSVMAMASVMDAWWTVLACVLTFGTGLAIAPMSWRGSAQRIRLAAGAAAIGYLVTVALWWSGWNGQLLGTHDSVWFAQFSGLAAIASALAFRPVVAFGYLVVASAGSMWISHVVRPGSSYSPLIPDLAWGVAFSLLFVAAAVMAIRTAGILDATRAQAFEVTAEAAAANARSAERTRFDALTHDNVMSTLLLASRQGASPELAQNARAALAAVEEAAAGEVRTTLTTFEAMSQIRAAVSLIDPAQPVAVPGDADFESVFPAAAVSAIAAATAEALRNSRRHAGEQATTTVTITAGPSLLRAEVVDDGLGFDPAQVSASRLGIAVSIRGRMSKIDGGVAEVDSRPGGGTRIRVEWAR</sequence>
<dbReference type="InterPro" id="IPR003594">
    <property type="entry name" value="HATPase_dom"/>
</dbReference>
<dbReference type="Gene3D" id="3.30.565.10">
    <property type="entry name" value="Histidine kinase-like ATPase, C-terminal domain"/>
    <property type="match status" value="1"/>
</dbReference>
<evidence type="ECO:0000256" key="2">
    <source>
        <dbReference type="ARBA" id="ARBA00022777"/>
    </source>
</evidence>
<dbReference type="PANTHER" id="PTHR24421">
    <property type="entry name" value="NITRATE/NITRITE SENSOR PROTEIN NARX-RELATED"/>
    <property type="match status" value="1"/>
</dbReference>
<keyword evidence="4" id="KW-1133">Transmembrane helix</keyword>
<reference evidence="6 7" key="1">
    <citation type="submission" date="2012-08" db="EMBL/GenBank/DDBJ databases">
        <title>Whole genome shotgun sequence of Gordonia rhizosphera NBRC 16068.</title>
        <authorList>
            <person name="Takarada H."/>
            <person name="Isaki S."/>
            <person name="Hosoyama A."/>
            <person name="Tsuchikane K."/>
            <person name="Katsumata H."/>
            <person name="Baba S."/>
            <person name="Ohji S."/>
            <person name="Yamazaki S."/>
            <person name="Fujita N."/>
        </authorList>
    </citation>
    <scope>NUCLEOTIDE SEQUENCE [LARGE SCALE GENOMIC DNA]</scope>
    <source>
        <strain evidence="6 7">NBRC 16068</strain>
    </source>
</reference>
<feature type="transmembrane region" description="Helical" evidence="4">
    <location>
        <begin position="60"/>
        <end position="78"/>
    </location>
</feature>
<evidence type="ECO:0000256" key="4">
    <source>
        <dbReference type="SAM" id="Phobius"/>
    </source>
</evidence>
<dbReference type="GO" id="GO:0016301">
    <property type="term" value="F:kinase activity"/>
    <property type="evidence" value="ECO:0007669"/>
    <property type="project" value="UniProtKB-KW"/>
</dbReference>
<dbReference type="EMBL" id="BAHC01000121">
    <property type="protein sequence ID" value="GAB91028.1"/>
    <property type="molecule type" value="Genomic_DNA"/>
</dbReference>
<dbReference type="InterPro" id="IPR036890">
    <property type="entry name" value="HATPase_C_sf"/>
</dbReference>
<dbReference type="AlphaFoldDB" id="K6V4E6"/>
<feature type="transmembrane region" description="Helical" evidence="4">
    <location>
        <begin position="29"/>
        <end position="48"/>
    </location>
</feature>
<evidence type="ECO:0000313" key="7">
    <source>
        <dbReference type="Proteomes" id="UP000008363"/>
    </source>
</evidence>
<protein>
    <recommendedName>
        <fullName evidence="5">Histidine kinase/HSP90-like ATPase domain-containing protein</fullName>
    </recommendedName>
</protein>
<dbReference type="SUPFAM" id="SSF55874">
    <property type="entry name" value="ATPase domain of HSP90 chaperone/DNA topoisomerase II/histidine kinase"/>
    <property type="match status" value="1"/>
</dbReference>
<organism evidence="6 7">
    <name type="scientific">Gordonia rhizosphera NBRC 16068</name>
    <dbReference type="NCBI Taxonomy" id="1108045"/>
    <lineage>
        <taxon>Bacteria</taxon>
        <taxon>Bacillati</taxon>
        <taxon>Actinomycetota</taxon>
        <taxon>Actinomycetes</taxon>
        <taxon>Mycobacteriales</taxon>
        <taxon>Gordoniaceae</taxon>
        <taxon>Gordonia</taxon>
    </lineage>
</organism>
<feature type="transmembrane region" description="Helical" evidence="4">
    <location>
        <begin position="144"/>
        <end position="162"/>
    </location>
</feature>
<evidence type="ECO:0000259" key="5">
    <source>
        <dbReference type="Pfam" id="PF02518"/>
    </source>
</evidence>
<accession>K6V4E6</accession>
<dbReference type="STRING" id="1108045.GORHZ_121_00210"/>